<evidence type="ECO:0000259" key="8">
    <source>
        <dbReference type="PROSITE" id="PS50114"/>
    </source>
</evidence>
<dbReference type="GO" id="GO:0006355">
    <property type="term" value="P:regulation of DNA-templated transcription"/>
    <property type="evidence" value="ECO:0007669"/>
    <property type="project" value="InterPro"/>
</dbReference>
<feature type="domain" description="GATA-type" evidence="8">
    <location>
        <begin position="159"/>
        <end position="197"/>
    </location>
</feature>
<evidence type="ECO:0000256" key="2">
    <source>
        <dbReference type="ARBA" id="ARBA00022771"/>
    </source>
</evidence>
<evidence type="ECO:0000256" key="5">
    <source>
        <dbReference type="ARBA" id="ARBA00023163"/>
    </source>
</evidence>
<dbReference type="SUPFAM" id="SSF57716">
    <property type="entry name" value="Glucocorticoid receptor-like (DNA-binding domain)"/>
    <property type="match status" value="1"/>
</dbReference>
<feature type="region of interest" description="Disordered" evidence="7">
    <location>
        <begin position="33"/>
        <end position="67"/>
    </location>
</feature>
<dbReference type="AlphaFoldDB" id="A0AAW0RTH2"/>
<dbReference type="PANTHER" id="PTHR47172:SF24">
    <property type="entry name" value="GATA ZINC FINGER DOMAIN-CONTAINING PROTEIN 14-RELATED"/>
    <property type="match status" value="1"/>
</dbReference>
<evidence type="ECO:0000256" key="7">
    <source>
        <dbReference type="SAM" id="MobiDB-lite"/>
    </source>
</evidence>
<proteinExistence type="predicted"/>
<dbReference type="GO" id="GO:0043565">
    <property type="term" value="F:sequence-specific DNA binding"/>
    <property type="evidence" value="ECO:0007669"/>
    <property type="project" value="InterPro"/>
</dbReference>
<dbReference type="PROSITE" id="PS50114">
    <property type="entry name" value="GATA_ZN_FINGER_2"/>
    <property type="match status" value="1"/>
</dbReference>
<dbReference type="Gene3D" id="3.30.50.10">
    <property type="entry name" value="Erythroid Transcription Factor GATA-1, subunit A"/>
    <property type="match status" value="1"/>
</dbReference>
<gene>
    <name evidence="9" type="ORF">G3M48_004648</name>
</gene>
<dbReference type="PANTHER" id="PTHR47172">
    <property type="entry name" value="OS01G0976800 PROTEIN"/>
    <property type="match status" value="1"/>
</dbReference>
<evidence type="ECO:0000313" key="10">
    <source>
        <dbReference type="Proteomes" id="UP001397290"/>
    </source>
</evidence>
<protein>
    <recommendedName>
        <fullName evidence="8">GATA-type domain-containing protein</fullName>
    </recommendedName>
</protein>
<dbReference type="SMART" id="SM00401">
    <property type="entry name" value="ZnF_GATA"/>
    <property type="match status" value="1"/>
</dbReference>
<dbReference type="Proteomes" id="UP001397290">
    <property type="component" value="Unassembled WGS sequence"/>
</dbReference>
<evidence type="ECO:0000256" key="1">
    <source>
        <dbReference type="ARBA" id="ARBA00022723"/>
    </source>
</evidence>
<evidence type="ECO:0000256" key="6">
    <source>
        <dbReference type="PROSITE-ProRule" id="PRU00094"/>
    </source>
</evidence>
<accession>A0AAW0RTH2</accession>
<dbReference type="CDD" id="cd00202">
    <property type="entry name" value="ZnF_GATA"/>
    <property type="match status" value="1"/>
</dbReference>
<organism evidence="9 10">
    <name type="scientific">Beauveria asiatica</name>
    <dbReference type="NCBI Taxonomy" id="1069075"/>
    <lineage>
        <taxon>Eukaryota</taxon>
        <taxon>Fungi</taxon>
        <taxon>Dikarya</taxon>
        <taxon>Ascomycota</taxon>
        <taxon>Pezizomycotina</taxon>
        <taxon>Sordariomycetes</taxon>
        <taxon>Hypocreomycetidae</taxon>
        <taxon>Hypocreales</taxon>
        <taxon>Cordycipitaceae</taxon>
        <taxon>Beauveria</taxon>
    </lineage>
</organism>
<feature type="compositionally biased region" description="Pro residues" evidence="7">
    <location>
        <begin position="40"/>
        <end position="49"/>
    </location>
</feature>
<name>A0AAW0RTH2_9HYPO</name>
<evidence type="ECO:0000256" key="4">
    <source>
        <dbReference type="ARBA" id="ARBA00023015"/>
    </source>
</evidence>
<dbReference type="GO" id="GO:0008270">
    <property type="term" value="F:zinc ion binding"/>
    <property type="evidence" value="ECO:0007669"/>
    <property type="project" value="UniProtKB-KW"/>
</dbReference>
<keyword evidence="2 6" id="KW-0863">Zinc-finger</keyword>
<keyword evidence="1" id="KW-0479">Metal-binding</keyword>
<keyword evidence="10" id="KW-1185">Reference proteome</keyword>
<keyword evidence="4" id="KW-0805">Transcription regulation</keyword>
<evidence type="ECO:0000313" key="9">
    <source>
        <dbReference type="EMBL" id="KAK8145320.1"/>
    </source>
</evidence>
<keyword evidence="5" id="KW-0804">Transcription</keyword>
<evidence type="ECO:0000256" key="3">
    <source>
        <dbReference type="ARBA" id="ARBA00022833"/>
    </source>
</evidence>
<dbReference type="InterPro" id="IPR000679">
    <property type="entry name" value="Znf_GATA"/>
</dbReference>
<dbReference type="InterPro" id="IPR013088">
    <property type="entry name" value="Znf_NHR/GATA"/>
</dbReference>
<dbReference type="PROSITE" id="PS00344">
    <property type="entry name" value="GATA_ZN_FINGER_1"/>
    <property type="match status" value="1"/>
</dbReference>
<dbReference type="Pfam" id="PF00320">
    <property type="entry name" value="GATA"/>
    <property type="match status" value="1"/>
</dbReference>
<reference evidence="9 10" key="1">
    <citation type="submission" date="2020-02" db="EMBL/GenBank/DDBJ databases">
        <title>Comparative genomics of the hypocrealean fungal genus Beauvera.</title>
        <authorList>
            <person name="Showalter D.N."/>
            <person name="Bushley K.E."/>
            <person name="Rehner S.A."/>
        </authorList>
    </citation>
    <scope>NUCLEOTIDE SEQUENCE [LARGE SCALE GENOMIC DNA]</scope>
    <source>
        <strain evidence="9 10">ARSEF4384</strain>
    </source>
</reference>
<comment type="caution">
    <text evidence="9">The sequence shown here is derived from an EMBL/GenBank/DDBJ whole genome shotgun (WGS) entry which is preliminary data.</text>
</comment>
<keyword evidence="3" id="KW-0862">Zinc</keyword>
<sequence length="206" mass="22453">MAAVHHRDPSEASCLPPISEILSDVFALPLLSPQPTSGDLPPPLAPSCRPPFGGHPDQSSSTNRAPEVVGVRRPVGDFGGYPCAPNPTGQLTAGQMYLQLLSRTRAVMDFVDVLYHGQRLPSGNKLNEAIANAEFVVEQLHDYFIRRSRRRRTPLSGGCHSCGITDTPEWRRGPNGSRTLCNACGLNYAKLERKRNLQGIGRTDNT</sequence>
<dbReference type="EMBL" id="JAAHCF010000301">
    <property type="protein sequence ID" value="KAK8145320.1"/>
    <property type="molecule type" value="Genomic_DNA"/>
</dbReference>